<feature type="non-terminal residue" evidence="2">
    <location>
        <position position="220"/>
    </location>
</feature>
<reference evidence="2 3" key="1">
    <citation type="journal article" date="2012" name="Genome Biol.">
        <title>Genome and low-iron response of an oceanic diatom adapted to chronic iron limitation.</title>
        <authorList>
            <person name="Lommer M."/>
            <person name="Specht M."/>
            <person name="Roy A.S."/>
            <person name="Kraemer L."/>
            <person name="Andreson R."/>
            <person name="Gutowska M.A."/>
            <person name="Wolf J."/>
            <person name="Bergner S.V."/>
            <person name="Schilhabel M.B."/>
            <person name="Klostermeier U.C."/>
            <person name="Beiko R.G."/>
            <person name="Rosenstiel P."/>
            <person name="Hippler M."/>
            <person name="Laroche J."/>
        </authorList>
    </citation>
    <scope>NUCLEOTIDE SEQUENCE [LARGE SCALE GENOMIC DNA]</scope>
    <source>
        <strain evidence="2 3">CCMP1005</strain>
    </source>
</reference>
<evidence type="ECO:0000313" key="2">
    <source>
        <dbReference type="EMBL" id="EJK61598.1"/>
    </source>
</evidence>
<dbReference type="AlphaFoldDB" id="K0S683"/>
<feature type="region of interest" description="Disordered" evidence="1">
    <location>
        <begin position="114"/>
        <end position="147"/>
    </location>
</feature>
<dbReference type="EMBL" id="AGNL01019767">
    <property type="protein sequence ID" value="EJK61598.1"/>
    <property type="molecule type" value="Genomic_DNA"/>
</dbReference>
<feature type="compositionally biased region" description="Low complexity" evidence="1">
    <location>
        <begin position="1"/>
        <end position="44"/>
    </location>
</feature>
<gene>
    <name evidence="2" type="ORF">THAOC_17887</name>
</gene>
<name>K0S683_THAOC</name>
<feature type="region of interest" description="Disordered" evidence="1">
    <location>
        <begin position="167"/>
        <end position="195"/>
    </location>
</feature>
<accession>K0S683</accession>
<evidence type="ECO:0000313" key="3">
    <source>
        <dbReference type="Proteomes" id="UP000266841"/>
    </source>
</evidence>
<keyword evidence="3" id="KW-1185">Reference proteome</keyword>
<organism evidence="2 3">
    <name type="scientific">Thalassiosira oceanica</name>
    <name type="common">Marine diatom</name>
    <dbReference type="NCBI Taxonomy" id="159749"/>
    <lineage>
        <taxon>Eukaryota</taxon>
        <taxon>Sar</taxon>
        <taxon>Stramenopiles</taxon>
        <taxon>Ochrophyta</taxon>
        <taxon>Bacillariophyta</taxon>
        <taxon>Coscinodiscophyceae</taxon>
        <taxon>Thalassiosirophycidae</taxon>
        <taxon>Thalassiosirales</taxon>
        <taxon>Thalassiosiraceae</taxon>
        <taxon>Thalassiosira</taxon>
    </lineage>
</organism>
<dbReference type="Proteomes" id="UP000266841">
    <property type="component" value="Unassembled WGS sequence"/>
</dbReference>
<comment type="caution">
    <text evidence="2">The sequence shown here is derived from an EMBL/GenBank/DDBJ whole genome shotgun (WGS) entry which is preliminary data.</text>
</comment>
<protein>
    <submittedName>
        <fullName evidence="2">Uncharacterized protein</fullName>
    </submittedName>
</protein>
<sequence>MDGRSTTPRAGGTATTGAGAARTRPGGSHGGATRRSTRTGPARSSRSRPPPGEDRDGRIAVPAAAERLSRAGGPAGHPPVPPVRYPHGIGPHGPERNDVPAVRGGVDVSARRVARQRHHLPPASVSISVSAPAPNFPDDQLLERGAGPRVYDEEVRGLLRRVDRGEQHLESAVAHGREERRDGPAREGREEVGRVLGRADRRRRCPVQATAVLPERSLAP</sequence>
<feature type="compositionally biased region" description="Low complexity" evidence="1">
    <location>
        <begin position="121"/>
        <end position="133"/>
    </location>
</feature>
<feature type="region of interest" description="Disordered" evidence="1">
    <location>
        <begin position="1"/>
        <end position="102"/>
    </location>
</feature>
<proteinExistence type="predicted"/>
<evidence type="ECO:0000256" key="1">
    <source>
        <dbReference type="SAM" id="MobiDB-lite"/>
    </source>
</evidence>